<comment type="caution">
    <text evidence="7">The sequence shown here is derived from an EMBL/GenBank/DDBJ whole genome shotgun (WGS) entry which is preliminary data.</text>
</comment>
<evidence type="ECO:0000313" key="8">
    <source>
        <dbReference type="Proteomes" id="UP000628710"/>
    </source>
</evidence>
<evidence type="ECO:0000256" key="3">
    <source>
        <dbReference type="ARBA" id="ARBA00022692"/>
    </source>
</evidence>
<evidence type="ECO:0000256" key="5">
    <source>
        <dbReference type="ARBA" id="ARBA00023136"/>
    </source>
</evidence>
<evidence type="ECO:0000256" key="1">
    <source>
        <dbReference type="ARBA" id="ARBA00004651"/>
    </source>
</evidence>
<keyword evidence="2" id="KW-1003">Cell membrane</keyword>
<proteinExistence type="predicted"/>
<feature type="transmembrane region" description="Helical" evidence="6">
    <location>
        <begin position="68"/>
        <end position="86"/>
    </location>
</feature>
<dbReference type="PANTHER" id="PTHR30086:SF20">
    <property type="entry name" value="ARGININE EXPORTER PROTEIN ARGO-RELATED"/>
    <property type="match status" value="1"/>
</dbReference>
<dbReference type="AlphaFoldDB" id="A0A934JUI5"/>
<dbReference type="PANTHER" id="PTHR30086">
    <property type="entry name" value="ARGININE EXPORTER PROTEIN ARGO"/>
    <property type="match status" value="1"/>
</dbReference>
<dbReference type="Pfam" id="PF01810">
    <property type="entry name" value="LysE"/>
    <property type="match status" value="1"/>
</dbReference>
<feature type="transmembrane region" description="Helical" evidence="6">
    <location>
        <begin position="6"/>
        <end position="26"/>
    </location>
</feature>
<evidence type="ECO:0000256" key="2">
    <source>
        <dbReference type="ARBA" id="ARBA00022475"/>
    </source>
</evidence>
<dbReference type="RefSeq" id="WP_199467428.1">
    <property type="nucleotide sequence ID" value="NZ_JAEMNX010000003.1"/>
</dbReference>
<name>A0A934JUI5_9GAMM</name>
<dbReference type="InterPro" id="IPR001123">
    <property type="entry name" value="LeuE-type"/>
</dbReference>
<reference evidence="7" key="1">
    <citation type="submission" date="2020-12" db="EMBL/GenBank/DDBJ databases">
        <title>Marinomonas arctica sp. nov., a psychrotolerant bacterium isolated from the Arctic.</title>
        <authorList>
            <person name="Zhang Y."/>
        </authorList>
    </citation>
    <scope>NUCLEOTIDE SEQUENCE</scope>
    <source>
        <strain evidence="7">C1424</strain>
    </source>
</reference>
<dbReference type="GO" id="GO:0015171">
    <property type="term" value="F:amino acid transmembrane transporter activity"/>
    <property type="evidence" value="ECO:0007669"/>
    <property type="project" value="TreeGrafter"/>
</dbReference>
<dbReference type="GO" id="GO:0005886">
    <property type="term" value="C:plasma membrane"/>
    <property type="evidence" value="ECO:0007669"/>
    <property type="project" value="UniProtKB-SubCell"/>
</dbReference>
<gene>
    <name evidence="7" type="ORF">I8J31_06340</name>
</gene>
<keyword evidence="8" id="KW-1185">Reference proteome</keyword>
<evidence type="ECO:0000256" key="6">
    <source>
        <dbReference type="SAM" id="Phobius"/>
    </source>
</evidence>
<sequence>MDNYLLYVGVVVATVLLSGQALLLTINNVIQHGLLKTLSGMFGIALVISLVAAISATSLGIILSSLAMAFNAIKIAGAVYLINLGIKMWCCKASHYVSSNKTFARLLCAPIEC</sequence>
<dbReference type="Proteomes" id="UP000628710">
    <property type="component" value="Unassembled WGS sequence"/>
</dbReference>
<keyword evidence="3 6" id="KW-0812">Transmembrane</keyword>
<comment type="subcellular location">
    <subcellularLocation>
        <location evidence="1">Cell membrane</location>
        <topology evidence="1">Multi-pass membrane protein</topology>
    </subcellularLocation>
</comment>
<accession>A0A934JUI5</accession>
<dbReference type="EMBL" id="JAEMNX010000003">
    <property type="protein sequence ID" value="MBJ7537297.1"/>
    <property type="molecule type" value="Genomic_DNA"/>
</dbReference>
<feature type="transmembrane region" description="Helical" evidence="6">
    <location>
        <begin position="38"/>
        <end position="62"/>
    </location>
</feature>
<keyword evidence="5 6" id="KW-0472">Membrane</keyword>
<evidence type="ECO:0000313" key="7">
    <source>
        <dbReference type="EMBL" id="MBJ7537297.1"/>
    </source>
</evidence>
<evidence type="ECO:0000256" key="4">
    <source>
        <dbReference type="ARBA" id="ARBA00022989"/>
    </source>
</evidence>
<organism evidence="7 8">
    <name type="scientific">Marinomonas transparens</name>
    <dbReference type="NCBI Taxonomy" id="2795388"/>
    <lineage>
        <taxon>Bacteria</taxon>
        <taxon>Pseudomonadati</taxon>
        <taxon>Pseudomonadota</taxon>
        <taxon>Gammaproteobacteria</taxon>
        <taxon>Oceanospirillales</taxon>
        <taxon>Oceanospirillaceae</taxon>
        <taxon>Marinomonas</taxon>
    </lineage>
</organism>
<keyword evidence="4 6" id="KW-1133">Transmembrane helix</keyword>
<protein>
    <submittedName>
        <fullName evidence="7">Uncharacterized protein</fullName>
    </submittedName>
</protein>